<comment type="caution">
    <text evidence="3">The sequence shown here is derived from an EMBL/GenBank/DDBJ whole genome shotgun (WGS) entry which is preliminary data.</text>
</comment>
<dbReference type="Pfam" id="PF07940">
    <property type="entry name" value="Hepar_II_III_C"/>
    <property type="match status" value="1"/>
</dbReference>
<dbReference type="Proteomes" id="UP001083770">
    <property type="component" value="Unassembled WGS sequence"/>
</dbReference>
<reference evidence="3" key="1">
    <citation type="submission" date="2022-12" db="EMBL/GenBank/DDBJ databases">
        <title>Bacterial isolates from different developmental stages of Nematostella vectensis.</title>
        <authorList>
            <person name="Fraune S."/>
        </authorList>
    </citation>
    <scope>NUCLEOTIDE SEQUENCE</scope>
    <source>
        <strain evidence="3">G21632-S1</strain>
    </source>
</reference>
<name>A0ABT4LRB6_9PROT</name>
<comment type="subcellular location">
    <subcellularLocation>
        <location evidence="1">Cell envelope</location>
    </subcellularLocation>
</comment>
<dbReference type="SUPFAM" id="SSF48230">
    <property type="entry name" value="Chondroitin AC/alginate lyase"/>
    <property type="match status" value="1"/>
</dbReference>
<evidence type="ECO:0000256" key="1">
    <source>
        <dbReference type="ARBA" id="ARBA00004196"/>
    </source>
</evidence>
<dbReference type="InterPro" id="IPR008929">
    <property type="entry name" value="Chondroitin_lyas"/>
</dbReference>
<dbReference type="EMBL" id="JAPWGW010000001">
    <property type="protein sequence ID" value="MCZ4296870.1"/>
    <property type="molecule type" value="Genomic_DNA"/>
</dbReference>
<proteinExistence type="predicted"/>
<evidence type="ECO:0000313" key="3">
    <source>
        <dbReference type="EMBL" id="MCZ4296870.1"/>
    </source>
</evidence>
<protein>
    <submittedName>
        <fullName evidence="3">Heparinase II/III family protein</fullName>
    </submittedName>
</protein>
<feature type="domain" description="Heparinase II/III-like C-terminal" evidence="2">
    <location>
        <begin position="342"/>
        <end position="591"/>
    </location>
</feature>
<gene>
    <name evidence="3" type="ORF">O4G74_02245</name>
</gene>
<keyword evidence="4" id="KW-1185">Reference proteome</keyword>
<accession>A0ABT4LRB6</accession>
<evidence type="ECO:0000313" key="4">
    <source>
        <dbReference type="Proteomes" id="UP001083770"/>
    </source>
</evidence>
<dbReference type="Gene3D" id="1.50.10.100">
    <property type="entry name" value="Chondroitin AC/alginate lyase"/>
    <property type="match status" value="1"/>
</dbReference>
<sequence>MLMLATSPRFVEKTASRAISTRRVNAVEYAKSTPPPRRTPEEDADLWMRLAGISGQDIAASPIHRLKISGATPDNFSIYPDPIAPPDHMRGESLMKDVWRIGADKIEMNEGLPPWTAPLPSRHFADRVHRFDWLADVFAQGEAGAERACYLVDDWMANFGRFNGFAWRIGCAADRVWNWMLCGSALFTRGEPADIERRLETLARHLRHIEALQPDCVDFIARWRVACVVVLDSLCLKQGEGLDEALELLESECTAQILPDGGHVTRAPARGLRTMLDLCILADAFGKAGRPVPDFGSKWIERLGGMVAFFRGGDGALPPFNDSDESLPQIVDAVLGRMKSKPRGFMVAPKSGFHKILKAGACLILDAGEAPAQPFGDGAHAGALSFEFQDGESRLVTSCGFSPEADIDWRAAVRRTGAHSTLVLATEDSAPFQRNEETGLTFPEGPDGIFAKRMEENEEIWLDAQHGGYKRLFGLLHRRRLFMSSDGSRLTGEDSLARPLSQGPAKLEKPIPFAVRFHLHPTVSATMKDSYIRLRTDSGDIWHFKTSHPGAKLEKTVYLSRGVVEKSRQIVLSGRADPNSDGSTPPNCLRWAFLKEKAD</sequence>
<dbReference type="Gene3D" id="2.70.98.70">
    <property type="match status" value="1"/>
</dbReference>
<dbReference type="RefSeq" id="WP_269401041.1">
    <property type="nucleotide sequence ID" value="NZ_JAPWGW010000001.1"/>
</dbReference>
<organism evidence="3 4">
    <name type="scientific">Henriciella marina</name>
    <dbReference type="NCBI Taxonomy" id="453851"/>
    <lineage>
        <taxon>Bacteria</taxon>
        <taxon>Pseudomonadati</taxon>
        <taxon>Pseudomonadota</taxon>
        <taxon>Alphaproteobacteria</taxon>
        <taxon>Hyphomonadales</taxon>
        <taxon>Hyphomonadaceae</taxon>
        <taxon>Henriciella</taxon>
    </lineage>
</organism>
<evidence type="ECO:0000259" key="2">
    <source>
        <dbReference type="Pfam" id="PF07940"/>
    </source>
</evidence>
<dbReference type="InterPro" id="IPR012480">
    <property type="entry name" value="Hepar_II_III_C"/>
</dbReference>